<keyword evidence="3 6" id="KW-0812">Transmembrane</keyword>
<reference evidence="7 8" key="1">
    <citation type="submission" date="2018-12" db="EMBL/GenBank/DDBJ databases">
        <title>Mesorhizobium carbonis sp. nov., isolated from coal mine water.</title>
        <authorList>
            <person name="Xin W."/>
            <person name="Xu Z."/>
            <person name="Xiang F."/>
            <person name="Zhang J."/>
            <person name="Xi L."/>
            <person name="Liu J."/>
        </authorList>
    </citation>
    <scope>NUCLEOTIDE SEQUENCE [LARGE SCALE GENOMIC DNA]</scope>
    <source>
        <strain evidence="7 8">B2.3</strain>
    </source>
</reference>
<feature type="transmembrane region" description="Helical" evidence="6">
    <location>
        <begin position="83"/>
        <end position="105"/>
    </location>
</feature>
<evidence type="ECO:0000256" key="3">
    <source>
        <dbReference type="ARBA" id="ARBA00022692"/>
    </source>
</evidence>
<accession>A0A429YXI4</accession>
<gene>
    <name evidence="7" type="ORF">EJC49_12135</name>
</gene>
<evidence type="ECO:0000256" key="1">
    <source>
        <dbReference type="ARBA" id="ARBA00004141"/>
    </source>
</evidence>
<dbReference type="GO" id="GO:0016020">
    <property type="term" value="C:membrane"/>
    <property type="evidence" value="ECO:0007669"/>
    <property type="project" value="UniProtKB-SubCell"/>
</dbReference>
<protein>
    <submittedName>
        <fullName evidence="7">Lysoplasmalogenase</fullName>
    </submittedName>
</protein>
<evidence type="ECO:0000256" key="4">
    <source>
        <dbReference type="ARBA" id="ARBA00022989"/>
    </source>
</evidence>
<keyword evidence="8" id="KW-1185">Reference proteome</keyword>
<comment type="subcellular location">
    <subcellularLocation>
        <location evidence="1">Membrane</location>
        <topology evidence="1">Multi-pass membrane protein</topology>
    </subcellularLocation>
</comment>
<evidence type="ECO:0000256" key="2">
    <source>
        <dbReference type="ARBA" id="ARBA00007375"/>
    </source>
</evidence>
<feature type="transmembrane region" description="Helical" evidence="6">
    <location>
        <begin position="148"/>
        <end position="179"/>
    </location>
</feature>
<feature type="transmembrane region" description="Helical" evidence="6">
    <location>
        <begin position="200"/>
        <end position="222"/>
    </location>
</feature>
<comment type="similarity">
    <text evidence="2">Belongs to the TMEM86 family.</text>
</comment>
<feature type="transmembrane region" description="Helical" evidence="6">
    <location>
        <begin position="117"/>
        <end position="136"/>
    </location>
</feature>
<sequence>MMPFPGGVEAPANGTLILSAVAALLYLALVRQPSSFRRTFAKTASTALLGVLVLVEGGPLLLAAALFLSALGDLFLAEDSGRAFVAGLCSFLVAHLVYVALFGMAGGGLAAFAAEPWRVAAAAMVVVFAGGMFLGLRPALPGGMVVPVAIYVVAILAMGIAALTLPSPAVIVGAVLFMASDAILASGRFLIPMRSERQAVVAPAVWVLYYTAQACIALGFLLHR</sequence>
<dbReference type="OrthoDB" id="7266492at2"/>
<feature type="transmembrane region" description="Helical" evidence="6">
    <location>
        <begin position="12"/>
        <end position="29"/>
    </location>
</feature>
<proteinExistence type="inferred from homology"/>
<feature type="transmembrane region" description="Helical" evidence="6">
    <location>
        <begin position="49"/>
        <end position="71"/>
    </location>
</feature>
<dbReference type="Proteomes" id="UP000278398">
    <property type="component" value="Unassembled WGS sequence"/>
</dbReference>
<dbReference type="EMBL" id="RWKW01000041">
    <property type="protein sequence ID" value="RST86164.1"/>
    <property type="molecule type" value="Genomic_DNA"/>
</dbReference>
<dbReference type="PANTHER" id="PTHR31885">
    <property type="entry name" value="GH04784P"/>
    <property type="match status" value="1"/>
</dbReference>
<name>A0A429YXI4_9HYPH</name>
<dbReference type="Pfam" id="PF07947">
    <property type="entry name" value="YhhN"/>
    <property type="match status" value="1"/>
</dbReference>
<evidence type="ECO:0000313" key="7">
    <source>
        <dbReference type="EMBL" id="RST86164.1"/>
    </source>
</evidence>
<evidence type="ECO:0000256" key="6">
    <source>
        <dbReference type="SAM" id="Phobius"/>
    </source>
</evidence>
<keyword evidence="4 6" id="KW-1133">Transmembrane helix</keyword>
<dbReference type="InterPro" id="IPR012506">
    <property type="entry name" value="TMEM86B-like"/>
</dbReference>
<organism evidence="7 8">
    <name type="scientific">Aquibium carbonis</name>
    <dbReference type="NCBI Taxonomy" id="2495581"/>
    <lineage>
        <taxon>Bacteria</taxon>
        <taxon>Pseudomonadati</taxon>
        <taxon>Pseudomonadota</taxon>
        <taxon>Alphaproteobacteria</taxon>
        <taxon>Hyphomicrobiales</taxon>
        <taxon>Phyllobacteriaceae</taxon>
        <taxon>Aquibium</taxon>
    </lineage>
</organism>
<comment type="caution">
    <text evidence="7">The sequence shown here is derived from an EMBL/GenBank/DDBJ whole genome shotgun (WGS) entry which is preliminary data.</text>
</comment>
<dbReference type="AlphaFoldDB" id="A0A429YXI4"/>
<evidence type="ECO:0000256" key="5">
    <source>
        <dbReference type="ARBA" id="ARBA00023136"/>
    </source>
</evidence>
<dbReference type="PANTHER" id="PTHR31885:SF6">
    <property type="entry name" value="GH04784P"/>
    <property type="match status" value="1"/>
</dbReference>
<evidence type="ECO:0000313" key="8">
    <source>
        <dbReference type="Proteomes" id="UP000278398"/>
    </source>
</evidence>
<dbReference type="GO" id="GO:0016787">
    <property type="term" value="F:hydrolase activity"/>
    <property type="evidence" value="ECO:0007669"/>
    <property type="project" value="TreeGrafter"/>
</dbReference>
<keyword evidence="5 6" id="KW-0472">Membrane</keyword>